<dbReference type="RefSeq" id="XP_026684471.1">
    <property type="nucleotide sequence ID" value="XM_026828670.1"/>
</dbReference>
<accession>A0A3Q0J7P0</accession>
<evidence type="ECO:0000256" key="1">
    <source>
        <dbReference type="SAM" id="Phobius"/>
    </source>
</evidence>
<dbReference type="Proteomes" id="UP000079169">
    <property type="component" value="Unplaced"/>
</dbReference>
<dbReference type="Pfam" id="PF06961">
    <property type="entry name" value="DUF1294"/>
    <property type="match status" value="1"/>
</dbReference>
<proteinExistence type="predicted"/>
<feature type="transmembrane region" description="Helical" evidence="1">
    <location>
        <begin position="125"/>
        <end position="142"/>
    </location>
</feature>
<sequence>MLEAFAKSFLRSSPAVARKYRVSPSFTHPALSTVRYIEALFKPSPITYSAEVTASAEVSSLTQIYLIALAIASVAVYLMYVNDKRYAVTKAWRTRERHLLWGTLASPVGAFFGMVIPWHKVRKRKFWTTLVGSIGLHVFVLLKTMKRI</sequence>
<gene>
    <name evidence="3" type="primary">LOC103516203</name>
</gene>
<reference evidence="3" key="1">
    <citation type="submission" date="2025-08" db="UniProtKB">
        <authorList>
            <consortium name="RefSeq"/>
        </authorList>
    </citation>
    <scope>IDENTIFICATION</scope>
</reference>
<keyword evidence="1" id="KW-0812">Transmembrane</keyword>
<dbReference type="AlphaFoldDB" id="A0A3Q0J7P0"/>
<keyword evidence="1" id="KW-0472">Membrane</keyword>
<protein>
    <submittedName>
        <fullName evidence="3">Uncharacterized protein LOC103516203 isoform X2</fullName>
    </submittedName>
</protein>
<dbReference type="InterPro" id="IPR010718">
    <property type="entry name" value="DUF1294"/>
</dbReference>
<dbReference type="CTD" id="51506"/>
<feature type="transmembrane region" description="Helical" evidence="1">
    <location>
        <begin position="62"/>
        <end position="80"/>
    </location>
</feature>
<evidence type="ECO:0000313" key="3">
    <source>
        <dbReference type="RefSeq" id="XP_026684471.1"/>
    </source>
</evidence>
<keyword evidence="1" id="KW-1133">Transmembrane helix</keyword>
<keyword evidence="2" id="KW-1185">Reference proteome</keyword>
<evidence type="ECO:0000313" key="2">
    <source>
        <dbReference type="Proteomes" id="UP000079169"/>
    </source>
</evidence>
<feature type="transmembrane region" description="Helical" evidence="1">
    <location>
        <begin position="100"/>
        <end position="119"/>
    </location>
</feature>
<organism evidence="2 3">
    <name type="scientific">Diaphorina citri</name>
    <name type="common">Asian citrus psyllid</name>
    <dbReference type="NCBI Taxonomy" id="121845"/>
    <lineage>
        <taxon>Eukaryota</taxon>
        <taxon>Metazoa</taxon>
        <taxon>Ecdysozoa</taxon>
        <taxon>Arthropoda</taxon>
        <taxon>Hexapoda</taxon>
        <taxon>Insecta</taxon>
        <taxon>Pterygota</taxon>
        <taxon>Neoptera</taxon>
        <taxon>Paraneoptera</taxon>
        <taxon>Hemiptera</taxon>
        <taxon>Sternorrhyncha</taxon>
        <taxon>Psylloidea</taxon>
        <taxon>Psyllidae</taxon>
        <taxon>Diaphorininae</taxon>
        <taxon>Diaphorina</taxon>
    </lineage>
</organism>
<name>A0A3Q0J7P0_DIACI</name>
<dbReference type="GeneID" id="103516203"/>